<sequence>MGEKHALIYGASGITGWSITNLILKGYPEDDTFSSVTALTNRPLDMVTAQWPKVEKPEFQLASGINILTLKGQQGLEADLKRKVANISKITHVYFFAYIIDSDPAKESQINKELIRRAVSAVENLSPNLEFVVLPTGTKAYGVHLGDKFPFAQDLPLRESLPRIPEPYASKMFYYHQTDMLSEMAKGKSWTWCEVIPDSIVGFVPNNNVYCVAQTIGMYLALYAELRGKGAKCPFPGSEKSWNILSNETNQDTVAKVAIYASLHPETTSEQRYNAADNSQPSSWSKKWPVICEYFGLKGTQPSADGRAPQPHEYLAEHIDEWGELERKHGLVGGCAANDRTYAAFASVIMHALNFDRQMDMSKCHEMWGPKKEEIDIQKSWFTTFDRFRKAKIVP</sequence>
<dbReference type="EMBL" id="WIGN01000338">
    <property type="protein sequence ID" value="KAF6798218.1"/>
    <property type="molecule type" value="Genomic_DNA"/>
</dbReference>
<protein>
    <submittedName>
        <fullName evidence="2">Sirq protein</fullName>
    </submittedName>
</protein>
<feature type="domain" description="PRISE-like Rossmann-fold" evidence="1">
    <location>
        <begin position="6"/>
        <end position="395"/>
    </location>
</feature>
<organism evidence="2 3">
    <name type="scientific">Colletotrichum sojae</name>
    <dbReference type="NCBI Taxonomy" id="2175907"/>
    <lineage>
        <taxon>Eukaryota</taxon>
        <taxon>Fungi</taxon>
        <taxon>Dikarya</taxon>
        <taxon>Ascomycota</taxon>
        <taxon>Pezizomycotina</taxon>
        <taxon>Sordariomycetes</taxon>
        <taxon>Hypocreomycetidae</taxon>
        <taxon>Glomerellales</taxon>
        <taxon>Glomerellaceae</taxon>
        <taxon>Colletotrichum</taxon>
        <taxon>Colletotrichum orchidearum species complex</taxon>
    </lineage>
</organism>
<keyword evidence="3" id="KW-1185">Reference proteome</keyword>
<proteinExistence type="predicted"/>
<evidence type="ECO:0000313" key="3">
    <source>
        <dbReference type="Proteomes" id="UP000652219"/>
    </source>
</evidence>
<dbReference type="Gene3D" id="3.40.50.720">
    <property type="entry name" value="NAD(P)-binding Rossmann-like Domain"/>
    <property type="match status" value="1"/>
</dbReference>
<dbReference type="InterPro" id="IPR036291">
    <property type="entry name" value="NAD(P)-bd_dom_sf"/>
</dbReference>
<dbReference type="CDD" id="cd08948">
    <property type="entry name" value="5beta-POR_like_SDR_a"/>
    <property type="match status" value="1"/>
</dbReference>
<dbReference type="AlphaFoldDB" id="A0A8H6IUZ4"/>
<dbReference type="Pfam" id="PF22917">
    <property type="entry name" value="PRISE"/>
    <property type="match status" value="1"/>
</dbReference>
<evidence type="ECO:0000259" key="1">
    <source>
        <dbReference type="Pfam" id="PF22917"/>
    </source>
</evidence>
<dbReference type="SUPFAM" id="SSF51735">
    <property type="entry name" value="NAD(P)-binding Rossmann-fold domains"/>
    <property type="match status" value="1"/>
</dbReference>
<dbReference type="InterPro" id="IPR055222">
    <property type="entry name" value="PRISE-like_Rossmann-fold"/>
</dbReference>
<dbReference type="PANTHER" id="PTHR32487">
    <property type="entry name" value="3-OXO-DELTA(4,5)-STEROID 5-BETA-REDUCTASE"/>
    <property type="match status" value="1"/>
</dbReference>
<accession>A0A8H6IUZ4</accession>
<name>A0A8H6IUZ4_9PEZI</name>
<comment type="caution">
    <text evidence="2">The sequence shown here is derived from an EMBL/GenBank/DDBJ whole genome shotgun (WGS) entry which is preliminary data.</text>
</comment>
<gene>
    <name evidence="2" type="ORF">CSOJ01_12730</name>
</gene>
<evidence type="ECO:0000313" key="2">
    <source>
        <dbReference type="EMBL" id="KAF6798218.1"/>
    </source>
</evidence>
<dbReference type="Proteomes" id="UP000652219">
    <property type="component" value="Unassembled WGS sequence"/>
</dbReference>
<dbReference type="PANTHER" id="PTHR32487:SF8">
    <property type="entry name" value="NAD-DEPENDENT EPIMERASE_DEHYDRATASE DOMAIN-CONTAINING PROTEIN"/>
    <property type="match status" value="1"/>
</dbReference>
<reference evidence="2 3" key="1">
    <citation type="journal article" date="2020" name="Phytopathology">
        <title>Genome Sequence Resources of Colletotrichum truncatum, C. plurivorum, C. musicola, and C. sojae: Four Species Pathogenic to Soybean (Glycine max).</title>
        <authorList>
            <person name="Rogerio F."/>
            <person name="Boufleur T.R."/>
            <person name="Ciampi-Guillardi M."/>
            <person name="Sukno S.A."/>
            <person name="Thon M.R."/>
            <person name="Massola Junior N.S."/>
            <person name="Baroncelli R."/>
        </authorList>
    </citation>
    <scope>NUCLEOTIDE SEQUENCE [LARGE SCALE GENOMIC DNA]</scope>
    <source>
        <strain evidence="2 3">LFN0009</strain>
    </source>
</reference>